<dbReference type="Proteomes" id="UP000030680">
    <property type="component" value="Unassembled WGS sequence"/>
</dbReference>
<protein>
    <submittedName>
        <fullName evidence="1">Uncharacterized protein</fullName>
    </submittedName>
</protein>
<proteinExistence type="predicted"/>
<keyword evidence="2" id="KW-1185">Reference proteome</keyword>
<sequence>MVDEKSQCSQLFGPGSSLLLKFLPFQFSTKLYLKLDKWISIIPFSFFKSWYCFCRRSPSSPPELRTPGRL</sequence>
<evidence type="ECO:0000313" key="1">
    <source>
        <dbReference type="EMBL" id="EME27627.1"/>
    </source>
</evidence>
<evidence type="ECO:0000313" key="2">
    <source>
        <dbReference type="Proteomes" id="UP000030680"/>
    </source>
</evidence>
<dbReference type="EMBL" id="KB454529">
    <property type="protein sequence ID" value="EME27627.1"/>
    <property type="molecule type" value="Genomic_DNA"/>
</dbReference>
<dbReference type="KEGG" id="gsl:Gasu_47730"/>
<dbReference type="Gramene" id="EME27627">
    <property type="protein sequence ID" value="EME27627"/>
    <property type="gene ID" value="Gasu_47730"/>
</dbReference>
<organism evidence="1 2">
    <name type="scientific">Galdieria sulphuraria</name>
    <name type="common">Red alga</name>
    <dbReference type="NCBI Taxonomy" id="130081"/>
    <lineage>
        <taxon>Eukaryota</taxon>
        <taxon>Rhodophyta</taxon>
        <taxon>Bangiophyceae</taxon>
        <taxon>Galdieriales</taxon>
        <taxon>Galdieriaceae</taxon>
        <taxon>Galdieria</taxon>
    </lineage>
</organism>
<dbReference type="GeneID" id="17086518"/>
<reference evidence="2" key="1">
    <citation type="journal article" date="2013" name="Science">
        <title>Gene transfer from bacteria and archaea facilitated evolution of an extremophilic eukaryote.</title>
        <authorList>
            <person name="Schonknecht G."/>
            <person name="Chen W.H."/>
            <person name="Ternes C.M."/>
            <person name="Barbier G.G."/>
            <person name="Shrestha R.P."/>
            <person name="Stanke M."/>
            <person name="Brautigam A."/>
            <person name="Baker B.J."/>
            <person name="Banfield J.F."/>
            <person name="Garavito R.M."/>
            <person name="Carr K."/>
            <person name="Wilkerson C."/>
            <person name="Rensing S.A."/>
            <person name="Gagneul D."/>
            <person name="Dickenson N.E."/>
            <person name="Oesterhelt C."/>
            <person name="Lercher M.J."/>
            <person name="Weber A.P."/>
        </authorList>
    </citation>
    <scope>NUCLEOTIDE SEQUENCE [LARGE SCALE GENOMIC DNA]</scope>
    <source>
        <strain evidence="2">074W</strain>
    </source>
</reference>
<dbReference type="AlphaFoldDB" id="M2XCG6"/>
<dbReference type="RefSeq" id="XP_005704147.1">
    <property type="nucleotide sequence ID" value="XM_005704090.1"/>
</dbReference>
<gene>
    <name evidence="1" type="ORF">Gasu_47730</name>
</gene>
<accession>M2XCG6</accession>
<name>M2XCG6_GALSU</name>